<protein>
    <submittedName>
        <fullName evidence="2">NADH dehydrogenase subunit 6</fullName>
    </submittedName>
</protein>
<dbReference type="AlphaFoldDB" id="Q9B507"/>
<keyword evidence="1" id="KW-0812">Transmembrane</keyword>
<feature type="transmembrane region" description="Helical" evidence="1">
    <location>
        <begin position="48"/>
        <end position="72"/>
    </location>
</feature>
<sequence>MKFMIIFTSSMLSNMFFTINHPIALVMMVLTQTSILCMLIFMMTSTAWFSFMLFLIMMGGIMVLFIYIASLASNEKFHFKYKTAMLLLMPMIIVMFIMLVLYNSQDYLFNYIEFKTLIYLIYSHYILYPTLISMLYLLLTLIITVDLVKLYEAPIRSLT</sequence>
<feature type="transmembrane region" description="Helical" evidence="1">
    <location>
        <begin position="84"/>
        <end position="105"/>
    </location>
</feature>
<keyword evidence="1" id="KW-0472">Membrane</keyword>
<dbReference type="GeneID" id="802998"/>
<dbReference type="RefSeq" id="NP_112431.1">
    <property type="nucleotide sequence ID" value="NC_002735.1"/>
</dbReference>
<geneLocation type="mitochondrion" evidence="2"/>
<accession>Q9B507</accession>
<dbReference type="EMBL" id="AF272824">
    <property type="protein sequence ID" value="AAK30950.1"/>
    <property type="molecule type" value="Genomic_DNA"/>
</dbReference>
<organism evidence="2">
    <name type="scientific">Tetrodontophora bielanensis</name>
    <name type="common">Giant springtail</name>
    <dbReference type="NCBI Taxonomy" id="48717"/>
    <lineage>
        <taxon>Eukaryota</taxon>
        <taxon>Metazoa</taxon>
        <taxon>Ecdysozoa</taxon>
        <taxon>Arthropoda</taxon>
        <taxon>Hexapoda</taxon>
        <taxon>Collembola</taxon>
        <taxon>Poduromorpha</taxon>
        <taxon>Poduroidea</taxon>
        <taxon>Onychiuridae</taxon>
        <taxon>Tetrodontophorinae</taxon>
        <taxon>Tetrodontophora</taxon>
    </lineage>
</organism>
<feature type="transmembrane region" description="Helical" evidence="1">
    <location>
        <begin position="21"/>
        <end position="42"/>
    </location>
</feature>
<gene>
    <name evidence="2" type="primary">ND6</name>
</gene>
<evidence type="ECO:0000256" key="1">
    <source>
        <dbReference type="SAM" id="Phobius"/>
    </source>
</evidence>
<name>Q9B507_TETBI</name>
<keyword evidence="1" id="KW-1133">Transmembrane helix</keyword>
<proteinExistence type="predicted"/>
<dbReference type="CTD" id="4541"/>
<keyword evidence="2" id="KW-0496">Mitochondrion</keyword>
<evidence type="ECO:0000313" key="2">
    <source>
        <dbReference type="EMBL" id="AAK30950.1"/>
    </source>
</evidence>
<feature type="transmembrane region" description="Helical" evidence="1">
    <location>
        <begin position="125"/>
        <end position="148"/>
    </location>
</feature>
<reference evidence="2" key="1">
    <citation type="journal article" date="2001" name="Mol. Biol. Evol.">
        <title>The complete mitochondrial DNA sequence of the basal hexapod Tetrodontophora bielanensis: evidence for heteroplasmy and tRNA translocations.</title>
        <authorList>
            <person name="Nardi F."/>
            <person name="Carapelli A."/>
            <person name="Fanciulli P.P."/>
            <person name="Dallai R."/>
            <person name="Frati F."/>
        </authorList>
    </citation>
    <scope>NUCLEOTIDE SEQUENCE</scope>
</reference>